<dbReference type="InterPro" id="IPR001584">
    <property type="entry name" value="Integrase_cat-core"/>
</dbReference>
<dbReference type="InterPro" id="IPR012337">
    <property type="entry name" value="RNaseH-like_sf"/>
</dbReference>
<dbReference type="InterPro" id="IPR036397">
    <property type="entry name" value="RNaseH_sf"/>
</dbReference>
<dbReference type="STRING" id="6210.W6UKF2"/>
<accession>W6UKF2</accession>
<dbReference type="PANTHER" id="PTHR37984">
    <property type="entry name" value="PROTEIN CBG26694"/>
    <property type="match status" value="1"/>
</dbReference>
<comment type="caution">
    <text evidence="2">The sequence shown here is derived from an EMBL/GenBank/DDBJ whole genome shotgun (WGS) entry which is preliminary data.</text>
</comment>
<dbReference type="CTD" id="36339175"/>
<sequence length="130" mass="14691">MPTGFPGEKVGMDIMGPLPPTKMGNRYILFTVDYFTKVTEVEPMKSQGVGKFASVFLDRWICRHGVLEFDHSDRGPNFESRLLTKLCKAFRISKTRTTPGHPLGNDQVERTDRTSIGLLKAFIKDTQPED</sequence>
<dbReference type="SUPFAM" id="SSF53098">
    <property type="entry name" value="Ribonuclease H-like"/>
    <property type="match status" value="1"/>
</dbReference>
<evidence type="ECO:0000259" key="1">
    <source>
        <dbReference type="PROSITE" id="PS50994"/>
    </source>
</evidence>
<dbReference type="OrthoDB" id="10047254at2759"/>
<dbReference type="GeneID" id="36339175"/>
<dbReference type="InterPro" id="IPR050951">
    <property type="entry name" value="Retrovirus_Pol_polyprotein"/>
</dbReference>
<protein>
    <submittedName>
        <fullName evidence="2">Retrovirus-related Pol polyprotein</fullName>
    </submittedName>
</protein>
<dbReference type="GO" id="GO:0015074">
    <property type="term" value="P:DNA integration"/>
    <property type="evidence" value="ECO:0007669"/>
    <property type="project" value="InterPro"/>
</dbReference>
<dbReference type="PROSITE" id="PS50994">
    <property type="entry name" value="INTEGRASE"/>
    <property type="match status" value="1"/>
</dbReference>
<gene>
    <name evidence="2" type="ORF">EGR_03460</name>
</gene>
<keyword evidence="3" id="KW-1185">Reference proteome</keyword>
<dbReference type="RefSeq" id="XP_024352842.1">
    <property type="nucleotide sequence ID" value="XM_024492709.1"/>
</dbReference>
<dbReference type="PANTHER" id="PTHR37984:SF15">
    <property type="entry name" value="INTEGRASE CATALYTIC DOMAIN-CONTAINING PROTEIN"/>
    <property type="match status" value="1"/>
</dbReference>
<dbReference type="Proteomes" id="UP000019149">
    <property type="component" value="Unassembled WGS sequence"/>
</dbReference>
<evidence type="ECO:0000313" key="3">
    <source>
        <dbReference type="Proteomes" id="UP000019149"/>
    </source>
</evidence>
<reference evidence="2 3" key="1">
    <citation type="journal article" date="2013" name="Nat. Genet.">
        <title>The genome of the hydatid tapeworm Echinococcus granulosus.</title>
        <authorList>
            <person name="Zheng H."/>
            <person name="Zhang W."/>
            <person name="Zhang L."/>
            <person name="Zhang Z."/>
            <person name="Li J."/>
            <person name="Lu G."/>
            <person name="Zhu Y."/>
            <person name="Wang Y."/>
            <person name="Huang Y."/>
            <person name="Liu J."/>
            <person name="Kang H."/>
            <person name="Chen J."/>
            <person name="Wang L."/>
            <person name="Chen A."/>
            <person name="Yu S."/>
            <person name="Gao Z."/>
            <person name="Jin L."/>
            <person name="Gu W."/>
            <person name="Wang Z."/>
            <person name="Zhao L."/>
            <person name="Shi B."/>
            <person name="Wen H."/>
            <person name="Lin R."/>
            <person name="Jones M.K."/>
            <person name="Brejova B."/>
            <person name="Vinar T."/>
            <person name="Zhao G."/>
            <person name="McManus D.P."/>
            <person name="Chen Z."/>
            <person name="Zhou Y."/>
            <person name="Wang S."/>
        </authorList>
    </citation>
    <scope>NUCLEOTIDE SEQUENCE [LARGE SCALE GENOMIC DNA]</scope>
</reference>
<organism evidence="2 3">
    <name type="scientific">Echinococcus granulosus</name>
    <name type="common">Hydatid tapeworm</name>
    <dbReference type="NCBI Taxonomy" id="6210"/>
    <lineage>
        <taxon>Eukaryota</taxon>
        <taxon>Metazoa</taxon>
        <taxon>Spiralia</taxon>
        <taxon>Lophotrochozoa</taxon>
        <taxon>Platyhelminthes</taxon>
        <taxon>Cestoda</taxon>
        <taxon>Eucestoda</taxon>
        <taxon>Cyclophyllidea</taxon>
        <taxon>Taeniidae</taxon>
        <taxon>Echinococcus</taxon>
        <taxon>Echinococcus granulosus group</taxon>
    </lineage>
</organism>
<dbReference type="KEGG" id="egl:EGR_03460"/>
<dbReference type="GO" id="GO:0003676">
    <property type="term" value="F:nucleic acid binding"/>
    <property type="evidence" value="ECO:0007669"/>
    <property type="project" value="InterPro"/>
</dbReference>
<dbReference type="Pfam" id="PF00665">
    <property type="entry name" value="rve"/>
    <property type="match status" value="1"/>
</dbReference>
<dbReference type="AlphaFoldDB" id="W6UKF2"/>
<dbReference type="OMA" id="LECSHRT"/>
<feature type="domain" description="Integrase catalytic" evidence="1">
    <location>
        <begin position="1"/>
        <end position="130"/>
    </location>
</feature>
<dbReference type="EMBL" id="APAU02000018">
    <property type="protein sequence ID" value="EUB61646.1"/>
    <property type="molecule type" value="Genomic_DNA"/>
</dbReference>
<proteinExistence type="predicted"/>
<dbReference type="Gene3D" id="3.30.420.10">
    <property type="entry name" value="Ribonuclease H-like superfamily/Ribonuclease H"/>
    <property type="match status" value="1"/>
</dbReference>
<name>W6UKF2_ECHGR</name>
<evidence type="ECO:0000313" key="2">
    <source>
        <dbReference type="EMBL" id="EUB61646.1"/>
    </source>
</evidence>